<evidence type="ECO:0000256" key="11">
    <source>
        <dbReference type="ARBA" id="ARBA00023242"/>
    </source>
</evidence>
<comment type="similarity">
    <text evidence="3">Belongs to the krueppel C2H2-type zinc-finger protein family.</text>
</comment>
<dbReference type="CDD" id="cd07765">
    <property type="entry name" value="KRAB_A-box"/>
    <property type="match status" value="1"/>
</dbReference>
<evidence type="ECO:0000256" key="10">
    <source>
        <dbReference type="ARBA" id="ARBA00023163"/>
    </source>
</evidence>
<dbReference type="AlphaFoldDB" id="A0A8C8UPM0"/>
<dbReference type="InterPro" id="IPR001909">
    <property type="entry name" value="KRAB"/>
</dbReference>
<reference evidence="15" key="2">
    <citation type="submission" date="2025-08" db="UniProtKB">
        <authorList>
            <consortium name="Ensembl"/>
        </authorList>
    </citation>
    <scope>IDENTIFICATION</scope>
</reference>
<dbReference type="InterPro" id="IPR036236">
    <property type="entry name" value="Znf_C2H2_sf"/>
</dbReference>
<dbReference type="InterPro" id="IPR013087">
    <property type="entry name" value="Znf_C2H2_type"/>
</dbReference>
<dbReference type="GO" id="GO:0005654">
    <property type="term" value="C:nucleoplasm"/>
    <property type="evidence" value="ECO:0007669"/>
    <property type="project" value="UniProtKB-ARBA"/>
</dbReference>
<dbReference type="GO" id="GO:0008270">
    <property type="term" value="F:zinc ion binding"/>
    <property type="evidence" value="ECO:0007669"/>
    <property type="project" value="UniProtKB-KW"/>
</dbReference>
<dbReference type="FunFam" id="3.30.160.60:FF:001286">
    <property type="entry name" value="Zinc finger protein 485"/>
    <property type="match status" value="1"/>
</dbReference>
<dbReference type="PANTHER" id="PTHR16515:SF57">
    <property type="entry name" value="ZINC FINGER PROTEIN 154-LIKE"/>
    <property type="match status" value="1"/>
</dbReference>
<accession>A0A8C8UPM0</accession>
<dbReference type="FunFam" id="3.30.160.60:FF:000051">
    <property type="entry name" value="zinc finger protein 585A"/>
    <property type="match status" value="1"/>
</dbReference>
<organism evidence="15 16">
    <name type="scientific">Peromyscus maniculatus bairdii</name>
    <name type="common">Prairie deer mouse</name>
    <dbReference type="NCBI Taxonomy" id="230844"/>
    <lineage>
        <taxon>Eukaryota</taxon>
        <taxon>Metazoa</taxon>
        <taxon>Chordata</taxon>
        <taxon>Craniata</taxon>
        <taxon>Vertebrata</taxon>
        <taxon>Euteleostomi</taxon>
        <taxon>Mammalia</taxon>
        <taxon>Eutheria</taxon>
        <taxon>Euarchontoglires</taxon>
        <taxon>Glires</taxon>
        <taxon>Rodentia</taxon>
        <taxon>Myomorpha</taxon>
        <taxon>Muroidea</taxon>
        <taxon>Cricetidae</taxon>
        <taxon>Neotominae</taxon>
        <taxon>Peromyscus</taxon>
    </lineage>
</organism>
<dbReference type="Pfam" id="PF01352">
    <property type="entry name" value="KRAB"/>
    <property type="match status" value="1"/>
</dbReference>
<feature type="domain" description="C2H2-type" evidence="13">
    <location>
        <begin position="342"/>
        <end position="365"/>
    </location>
</feature>
<dbReference type="PANTHER" id="PTHR16515">
    <property type="entry name" value="PR DOMAIN ZINC FINGER PROTEIN"/>
    <property type="match status" value="1"/>
</dbReference>
<sequence>MIPHTGSVSFEDISLDFTWDEWQDLDSAQRTLYRDVMLENYSSLMFLGHCTTKPELIFKLEHGFGPWSLAEASIQSLPGVHKMTVPIENDQEYHKGLLWQVEITNRQISNEEIVEAELMVAQKICQGTSYEGKACVKMFCQQSQRTRDQSTLACETAFSYNCIDEKPYENEKPYKCLECGKYFYYKSQITEHQRSHTGEKPYECTECGKSFSYKSHLTVHQRSHTGEKPHECTECRKVFYYKSQLTRHQRSHTGEKPYECVKCGKSFYCNTHLSLHQRIHVSEKPYECTECGKTFSFSACLTRHQRTHTDEKPYECTECPKVFHFKKQLTHHLKSHTAEKRFECKQCGKAFYWRSNLSVHQKTHSEYLHSWDICISGRIVYKF</sequence>
<evidence type="ECO:0000313" key="15">
    <source>
        <dbReference type="Ensembl" id="ENSPEMP00000034624.1"/>
    </source>
</evidence>
<feature type="domain" description="KRAB" evidence="14">
    <location>
        <begin position="8"/>
        <end position="79"/>
    </location>
</feature>
<evidence type="ECO:0000259" key="14">
    <source>
        <dbReference type="PROSITE" id="PS50805"/>
    </source>
</evidence>
<dbReference type="Gene3D" id="3.30.160.60">
    <property type="entry name" value="Classic Zinc Finger"/>
    <property type="match status" value="7"/>
</dbReference>
<keyword evidence="6 12" id="KW-0863">Zinc-finger</keyword>
<dbReference type="GeneTree" id="ENSGT00940000163087"/>
<evidence type="ECO:0000256" key="1">
    <source>
        <dbReference type="ARBA" id="ARBA00003767"/>
    </source>
</evidence>
<dbReference type="FunFam" id="3.30.160.60:FF:000045">
    <property type="entry name" value="ZFP69 zinc finger protein B"/>
    <property type="match status" value="1"/>
</dbReference>
<dbReference type="FunFam" id="3.30.160.60:FF:000295">
    <property type="entry name" value="zinc finger protein 19"/>
    <property type="match status" value="1"/>
</dbReference>
<dbReference type="Proteomes" id="UP000694547">
    <property type="component" value="Chromosome 1"/>
</dbReference>
<feature type="domain" description="C2H2-type" evidence="13">
    <location>
        <begin position="174"/>
        <end position="201"/>
    </location>
</feature>
<dbReference type="InterPro" id="IPR050331">
    <property type="entry name" value="Zinc_finger"/>
</dbReference>
<comment type="subcellular location">
    <subcellularLocation>
        <location evidence="2">Nucleus</location>
    </subcellularLocation>
</comment>
<evidence type="ECO:0000256" key="8">
    <source>
        <dbReference type="ARBA" id="ARBA00023015"/>
    </source>
</evidence>
<evidence type="ECO:0008006" key="17">
    <source>
        <dbReference type="Google" id="ProtNLM"/>
    </source>
</evidence>
<evidence type="ECO:0000259" key="13">
    <source>
        <dbReference type="PROSITE" id="PS50157"/>
    </source>
</evidence>
<keyword evidence="5" id="KW-0677">Repeat</keyword>
<dbReference type="PROSITE" id="PS00028">
    <property type="entry name" value="ZINC_FINGER_C2H2_1"/>
    <property type="match status" value="7"/>
</dbReference>
<feature type="domain" description="C2H2-type" evidence="13">
    <location>
        <begin position="230"/>
        <end position="257"/>
    </location>
</feature>
<dbReference type="PROSITE" id="PS50805">
    <property type="entry name" value="KRAB"/>
    <property type="match status" value="1"/>
</dbReference>
<reference evidence="15 16" key="1">
    <citation type="submission" date="2018-10" db="EMBL/GenBank/DDBJ databases">
        <title>Improved assembly of the deer mouse Peromyscus maniculatus genome.</title>
        <authorList>
            <person name="Lassance J.-M."/>
            <person name="Hoekstra H.E."/>
        </authorList>
    </citation>
    <scope>NUCLEOTIDE SEQUENCE [LARGE SCALE GENOMIC DNA]</scope>
</reference>
<dbReference type="SUPFAM" id="SSF109640">
    <property type="entry name" value="KRAB domain (Kruppel-associated box)"/>
    <property type="match status" value="1"/>
</dbReference>
<evidence type="ECO:0000256" key="5">
    <source>
        <dbReference type="ARBA" id="ARBA00022737"/>
    </source>
</evidence>
<keyword evidence="8" id="KW-0805">Transcription regulation</keyword>
<keyword evidence="10" id="KW-0804">Transcription</keyword>
<evidence type="ECO:0000256" key="9">
    <source>
        <dbReference type="ARBA" id="ARBA00023125"/>
    </source>
</evidence>
<name>A0A8C8UPM0_PERMB</name>
<dbReference type="SMART" id="SM00349">
    <property type="entry name" value="KRAB"/>
    <property type="match status" value="1"/>
</dbReference>
<reference evidence="15" key="3">
    <citation type="submission" date="2025-09" db="UniProtKB">
        <authorList>
            <consortium name="Ensembl"/>
        </authorList>
    </citation>
    <scope>IDENTIFICATION</scope>
</reference>
<evidence type="ECO:0000256" key="7">
    <source>
        <dbReference type="ARBA" id="ARBA00022833"/>
    </source>
</evidence>
<dbReference type="FunFam" id="3.30.160.60:FF:000052">
    <property type="entry name" value="zinc finger protein 546 isoform X1"/>
    <property type="match status" value="1"/>
</dbReference>
<dbReference type="GO" id="GO:0001227">
    <property type="term" value="F:DNA-binding transcription repressor activity, RNA polymerase II-specific"/>
    <property type="evidence" value="ECO:0007669"/>
    <property type="project" value="UniProtKB-ARBA"/>
</dbReference>
<dbReference type="Pfam" id="PF00096">
    <property type="entry name" value="zf-C2H2"/>
    <property type="match status" value="6"/>
</dbReference>
<protein>
    <recommendedName>
        <fullName evidence="17">Zinc finger protein 39-like</fullName>
    </recommendedName>
</protein>
<evidence type="ECO:0000313" key="16">
    <source>
        <dbReference type="Proteomes" id="UP000694547"/>
    </source>
</evidence>
<dbReference type="SMART" id="SM00355">
    <property type="entry name" value="ZnF_C2H2"/>
    <property type="match status" value="7"/>
</dbReference>
<feature type="domain" description="C2H2-type" evidence="13">
    <location>
        <begin position="258"/>
        <end position="285"/>
    </location>
</feature>
<dbReference type="FunFam" id="3.30.160.60:FF:000139">
    <property type="entry name" value="zinc finger protein 1 homolog"/>
    <property type="match status" value="1"/>
</dbReference>
<keyword evidence="4" id="KW-0479">Metal-binding</keyword>
<feature type="domain" description="C2H2-type" evidence="13">
    <location>
        <begin position="202"/>
        <end position="229"/>
    </location>
</feature>
<keyword evidence="7" id="KW-0862">Zinc</keyword>
<dbReference type="GO" id="GO:0043565">
    <property type="term" value="F:sequence-specific DNA binding"/>
    <property type="evidence" value="ECO:0007669"/>
    <property type="project" value="UniProtKB-ARBA"/>
</dbReference>
<dbReference type="InterPro" id="IPR036051">
    <property type="entry name" value="KRAB_dom_sf"/>
</dbReference>
<feature type="domain" description="C2H2-type" evidence="13">
    <location>
        <begin position="314"/>
        <end position="341"/>
    </location>
</feature>
<dbReference type="PROSITE" id="PS50157">
    <property type="entry name" value="ZINC_FINGER_C2H2_2"/>
    <property type="match status" value="7"/>
</dbReference>
<evidence type="ECO:0000256" key="6">
    <source>
        <dbReference type="ARBA" id="ARBA00022771"/>
    </source>
</evidence>
<proteinExistence type="inferred from homology"/>
<keyword evidence="11" id="KW-0539">Nucleus</keyword>
<evidence type="ECO:0000256" key="3">
    <source>
        <dbReference type="ARBA" id="ARBA00006991"/>
    </source>
</evidence>
<evidence type="ECO:0000256" key="2">
    <source>
        <dbReference type="ARBA" id="ARBA00004123"/>
    </source>
</evidence>
<comment type="function">
    <text evidence="1">May be involved in transcriptional regulation.</text>
</comment>
<feature type="domain" description="C2H2-type" evidence="13">
    <location>
        <begin position="286"/>
        <end position="313"/>
    </location>
</feature>
<evidence type="ECO:0000256" key="12">
    <source>
        <dbReference type="PROSITE-ProRule" id="PRU00042"/>
    </source>
</evidence>
<keyword evidence="16" id="KW-1185">Reference proteome</keyword>
<keyword evidence="9" id="KW-0238">DNA-binding</keyword>
<dbReference type="Ensembl" id="ENSPEMT00000038842.1">
    <property type="protein sequence ID" value="ENSPEMP00000034624.1"/>
    <property type="gene ID" value="ENSPEMG00000024631.1"/>
</dbReference>
<dbReference type="SUPFAM" id="SSF57667">
    <property type="entry name" value="beta-beta-alpha zinc fingers"/>
    <property type="match status" value="4"/>
</dbReference>
<dbReference type="Gene3D" id="6.10.140.140">
    <property type="match status" value="1"/>
</dbReference>
<evidence type="ECO:0000256" key="4">
    <source>
        <dbReference type="ARBA" id="ARBA00022723"/>
    </source>
</evidence>
<dbReference type="FunFam" id="3.30.160.60:FF:000358">
    <property type="entry name" value="zinc finger protein 24"/>
    <property type="match status" value="1"/>
</dbReference>